<proteinExistence type="predicted"/>
<dbReference type="Gene3D" id="3.30.1230.10">
    <property type="entry name" value="YlxR-like"/>
    <property type="match status" value="1"/>
</dbReference>
<dbReference type="InterPro" id="IPR037465">
    <property type="entry name" value="YlxR"/>
</dbReference>
<gene>
    <name evidence="2" type="ORF">U725_02390</name>
</gene>
<dbReference type="Pfam" id="PF04296">
    <property type="entry name" value="YlxR"/>
    <property type="match status" value="1"/>
</dbReference>
<dbReference type="GeneID" id="61109031"/>
<accession>A0A084A877</accession>
<dbReference type="EMBL" id="AZSI01000161">
    <property type="protein sequence ID" value="KEY61506.1"/>
    <property type="molecule type" value="Genomic_DNA"/>
</dbReference>
<reference evidence="2 3" key="1">
    <citation type="submission" date="2014-06" db="EMBL/GenBank/DDBJ databases">
        <title>Draft genome sequence of the putrescine producing strain Lactococcus lactis subsp cremoris GE214.</title>
        <authorList>
            <person name="Ladero V."/>
            <person name="Linares D.M."/>
            <person name="del Rio B."/>
            <person name="Mayo B."/>
            <person name="Martin M.C."/>
            <person name="Fernandez M."/>
            <person name="Alvarez M.A."/>
        </authorList>
    </citation>
    <scope>NUCLEOTIDE SEQUENCE [LARGE SCALE GENOMIC DNA]</scope>
    <source>
        <strain evidence="2 3">GE214</strain>
    </source>
</reference>
<dbReference type="Proteomes" id="UP000028401">
    <property type="component" value="Unassembled WGS sequence"/>
</dbReference>
<dbReference type="SUPFAM" id="SSF64376">
    <property type="entry name" value="YlxR-like"/>
    <property type="match status" value="1"/>
</dbReference>
<dbReference type="PANTHER" id="PTHR34215">
    <property type="entry name" value="BLL0784 PROTEIN"/>
    <property type="match status" value="1"/>
</dbReference>
<dbReference type="CDD" id="cd00279">
    <property type="entry name" value="YlxR"/>
    <property type="match status" value="1"/>
</dbReference>
<dbReference type="InterPro" id="IPR007393">
    <property type="entry name" value="YlxR_dom"/>
</dbReference>
<dbReference type="AlphaFoldDB" id="A0A084A877"/>
<sequence length="108" mass="12509">MKQKKIPMRKSLVSNEQFPKRDLLRIAYNKEGEISIDPSGKAHGRGAYIAILNKEAKEAKKKRVFDRAFQTKIADEFYDELITYVEHLVARRELESTTYSADLAPDYD</sequence>
<protein>
    <submittedName>
        <fullName evidence="2">Putative nucleic-acid-binding protein implicated in transcription termination</fullName>
    </submittedName>
</protein>
<dbReference type="RefSeq" id="WP_011675735.1">
    <property type="nucleotide sequence ID" value="NZ_AZSI01000161.1"/>
</dbReference>
<feature type="domain" description="YlxR" evidence="1">
    <location>
        <begin position="9"/>
        <end position="81"/>
    </location>
</feature>
<organism evidence="2 3">
    <name type="scientific">Lactococcus cremoris subsp. cremoris GE214</name>
    <dbReference type="NCBI Taxonomy" id="1415168"/>
    <lineage>
        <taxon>Bacteria</taxon>
        <taxon>Bacillati</taxon>
        <taxon>Bacillota</taxon>
        <taxon>Bacilli</taxon>
        <taxon>Lactobacillales</taxon>
        <taxon>Streptococcaceae</taxon>
        <taxon>Lactococcus</taxon>
        <taxon>Lactococcus cremoris subsp. cremoris</taxon>
    </lineage>
</organism>
<dbReference type="PATRIC" id="fig|1415168.3.peg.2454"/>
<evidence type="ECO:0000313" key="2">
    <source>
        <dbReference type="EMBL" id="KEY61506.1"/>
    </source>
</evidence>
<evidence type="ECO:0000259" key="1">
    <source>
        <dbReference type="Pfam" id="PF04296"/>
    </source>
</evidence>
<name>A0A084A877_LACLC</name>
<dbReference type="NCBIfam" id="NF047356">
    <property type="entry name" value="RNA_bind_RnpM"/>
    <property type="match status" value="1"/>
</dbReference>
<comment type="caution">
    <text evidence="2">The sequence shown here is derived from an EMBL/GenBank/DDBJ whole genome shotgun (WGS) entry which is preliminary data.</text>
</comment>
<dbReference type="SMR" id="A0A084A877"/>
<dbReference type="InterPro" id="IPR035931">
    <property type="entry name" value="YlxR-like_sf"/>
</dbReference>
<evidence type="ECO:0000313" key="3">
    <source>
        <dbReference type="Proteomes" id="UP000028401"/>
    </source>
</evidence>
<dbReference type="PANTHER" id="PTHR34215:SF1">
    <property type="entry name" value="YLXR DOMAIN-CONTAINING PROTEIN"/>
    <property type="match status" value="1"/>
</dbReference>